<organism evidence="1 2">
    <name type="scientific">Parazoarcus communis SWub3 = DSM 12120</name>
    <dbReference type="NCBI Taxonomy" id="1121029"/>
    <lineage>
        <taxon>Bacteria</taxon>
        <taxon>Pseudomonadati</taxon>
        <taxon>Pseudomonadota</taxon>
        <taxon>Betaproteobacteria</taxon>
        <taxon>Rhodocyclales</taxon>
        <taxon>Zoogloeaceae</taxon>
        <taxon>Parazoarcus</taxon>
    </lineage>
</organism>
<evidence type="ECO:0000313" key="1">
    <source>
        <dbReference type="EMBL" id="PZA16223.1"/>
    </source>
</evidence>
<dbReference type="AlphaFoldDB" id="A0A323UW75"/>
<dbReference type="Gene3D" id="3.40.50.1820">
    <property type="entry name" value="alpha/beta hydrolase"/>
    <property type="match status" value="1"/>
</dbReference>
<protein>
    <recommendedName>
        <fullName evidence="3">Alpha/beta hydrolase</fullName>
    </recommendedName>
</protein>
<evidence type="ECO:0000313" key="2">
    <source>
        <dbReference type="Proteomes" id="UP000248259"/>
    </source>
</evidence>
<gene>
    <name evidence="1" type="ORF">DNK49_12995</name>
</gene>
<reference evidence="1 2" key="1">
    <citation type="submission" date="2018-06" db="EMBL/GenBank/DDBJ databases">
        <title>Azoarcus communis strain SWub3 genome.</title>
        <authorList>
            <person name="Zorraquino Salvo V."/>
            <person name="Toubiana D."/>
            <person name="Blumwald E."/>
        </authorList>
    </citation>
    <scope>NUCLEOTIDE SEQUENCE [LARGE SCALE GENOMIC DNA]</scope>
    <source>
        <strain evidence="1 2">SWub3</strain>
    </source>
</reference>
<keyword evidence="2" id="KW-1185">Reference proteome</keyword>
<accession>A0A323UW75</accession>
<dbReference type="InterPro" id="IPR029058">
    <property type="entry name" value="AB_hydrolase_fold"/>
</dbReference>
<name>A0A323UW75_9RHOO</name>
<sequence length="218" mass="23368">MTLNMLHLPAPGGNASTLLIMLAGAYDKPADFIAAGFDHALQASHRALDLIFVESDLAAVCDGTLADALEHQIVAPARKQAYRRILTGGISIGGLTALMHADRHPASSDGLVLIAPYPGNRSITREIAAAGGLAAWPAAAHYPMNDERLGWRALQALAHRPHAPLWLGYGSEDRFAGGHALMAAVLAPHQVTTLAGGHDWPTWLRLWQHYLEFGRTNN</sequence>
<comment type="caution">
    <text evidence="1">The sequence shown here is derived from an EMBL/GenBank/DDBJ whole genome shotgun (WGS) entry which is preliminary data.</text>
</comment>
<proteinExistence type="predicted"/>
<dbReference type="Proteomes" id="UP000248259">
    <property type="component" value="Unassembled WGS sequence"/>
</dbReference>
<dbReference type="EMBL" id="QKOE01000008">
    <property type="protein sequence ID" value="PZA16223.1"/>
    <property type="molecule type" value="Genomic_DNA"/>
</dbReference>
<dbReference type="OrthoDB" id="5431193at2"/>
<dbReference type="SUPFAM" id="SSF53474">
    <property type="entry name" value="alpha/beta-Hydrolases"/>
    <property type="match status" value="1"/>
</dbReference>
<dbReference type="RefSeq" id="WP_110525189.1">
    <property type="nucleotide sequence ID" value="NZ_QKOE01000008.1"/>
</dbReference>
<evidence type="ECO:0008006" key="3">
    <source>
        <dbReference type="Google" id="ProtNLM"/>
    </source>
</evidence>